<dbReference type="EMBL" id="JALU01000008">
    <property type="protein sequence ID" value="EUC53124.1"/>
    <property type="molecule type" value="Genomic_DNA"/>
</dbReference>
<evidence type="ECO:0000313" key="1">
    <source>
        <dbReference type="EMBL" id="EUC53124.1"/>
    </source>
</evidence>
<name>X8IV92_9FIRM</name>
<reference evidence="1 2" key="1">
    <citation type="submission" date="2014-01" db="EMBL/GenBank/DDBJ databases">
        <authorList>
            <person name="Durkin A.S."/>
            <person name="McCorrison J."/>
            <person name="Torralba M."/>
            <person name="Gillis M."/>
            <person name="Haft D.H."/>
            <person name="Methe B."/>
            <person name="Sutton G."/>
            <person name="Nelson K.E."/>
        </authorList>
    </citation>
    <scope>NUCLEOTIDE SEQUENCE [LARGE SCALE GENOMIC DNA]</scope>
    <source>
        <strain evidence="1 2">ATCC 33093</strain>
    </source>
</reference>
<organism evidence="1 2">
    <name type="scientific">Mogibacterium timidum ATCC 33093</name>
    <dbReference type="NCBI Taxonomy" id="1401079"/>
    <lineage>
        <taxon>Bacteria</taxon>
        <taxon>Bacillati</taxon>
        <taxon>Bacillota</taxon>
        <taxon>Clostridia</taxon>
        <taxon>Peptostreptococcales</taxon>
        <taxon>Anaerovoracaceae</taxon>
        <taxon>Mogibacterium</taxon>
    </lineage>
</organism>
<sequence>MTRQFGGICGKSRGIACKICVLQYFEREYIKGKRWQEAGR</sequence>
<dbReference type="AlphaFoldDB" id="X8IV92"/>
<evidence type="ECO:0000313" key="2">
    <source>
        <dbReference type="Proteomes" id="UP000022645"/>
    </source>
</evidence>
<gene>
    <name evidence="1" type="ORF">HMPREF0581_0004</name>
</gene>
<dbReference type="Proteomes" id="UP000022645">
    <property type="component" value="Unassembled WGS sequence"/>
</dbReference>
<protein>
    <submittedName>
        <fullName evidence="1">Uncharacterized protein</fullName>
    </submittedName>
</protein>
<accession>X8IV92</accession>
<proteinExistence type="predicted"/>
<comment type="caution">
    <text evidence="1">The sequence shown here is derived from an EMBL/GenBank/DDBJ whole genome shotgun (WGS) entry which is preliminary data.</text>
</comment>